<proteinExistence type="predicted"/>
<feature type="region of interest" description="Disordered" evidence="1">
    <location>
        <begin position="1"/>
        <end position="23"/>
    </location>
</feature>
<reference evidence="2 3" key="1">
    <citation type="journal article" date="2016" name="Sci. Rep.">
        <title>The Dendrobium catenatum Lindl. genome sequence provides insights into polysaccharide synthase, floral development and adaptive evolution.</title>
        <authorList>
            <person name="Zhang G.Q."/>
            <person name="Xu Q."/>
            <person name="Bian C."/>
            <person name="Tsai W.C."/>
            <person name="Yeh C.M."/>
            <person name="Liu K.W."/>
            <person name="Yoshida K."/>
            <person name="Zhang L.S."/>
            <person name="Chang S.B."/>
            <person name="Chen F."/>
            <person name="Shi Y."/>
            <person name="Su Y.Y."/>
            <person name="Zhang Y.Q."/>
            <person name="Chen L.J."/>
            <person name="Yin Y."/>
            <person name="Lin M."/>
            <person name="Huang H."/>
            <person name="Deng H."/>
            <person name="Wang Z.W."/>
            <person name="Zhu S.L."/>
            <person name="Zhao X."/>
            <person name="Deng C."/>
            <person name="Niu S.C."/>
            <person name="Huang J."/>
            <person name="Wang M."/>
            <person name="Liu G.H."/>
            <person name="Yang H.J."/>
            <person name="Xiao X.J."/>
            <person name="Hsiao Y.Y."/>
            <person name="Wu W.L."/>
            <person name="Chen Y.Y."/>
            <person name="Mitsuda N."/>
            <person name="Ohme-Takagi M."/>
            <person name="Luo Y.B."/>
            <person name="Van de Peer Y."/>
            <person name="Liu Z.J."/>
        </authorList>
    </citation>
    <scope>NUCLEOTIDE SEQUENCE [LARGE SCALE GENOMIC DNA]</scope>
    <source>
        <tissue evidence="2">The whole plant</tissue>
    </source>
</reference>
<evidence type="ECO:0000256" key="1">
    <source>
        <dbReference type="SAM" id="MobiDB-lite"/>
    </source>
</evidence>
<keyword evidence="3" id="KW-1185">Reference proteome</keyword>
<dbReference type="AlphaFoldDB" id="A0A2I0W1H7"/>
<reference evidence="2 3" key="2">
    <citation type="journal article" date="2017" name="Nature">
        <title>The Apostasia genome and the evolution of orchids.</title>
        <authorList>
            <person name="Zhang G.Q."/>
            <person name="Liu K.W."/>
            <person name="Li Z."/>
            <person name="Lohaus R."/>
            <person name="Hsiao Y.Y."/>
            <person name="Niu S.C."/>
            <person name="Wang J.Y."/>
            <person name="Lin Y.C."/>
            <person name="Xu Q."/>
            <person name="Chen L.J."/>
            <person name="Yoshida K."/>
            <person name="Fujiwara S."/>
            <person name="Wang Z.W."/>
            <person name="Zhang Y.Q."/>
            <person name="Mitsuda N."/>
            <person name="Wang M."/>
            <person name="Liu G.H."/>
            <person name="Pecoraro L."/>
            <person name="Huang H.X."/>
            <person name="Xiao X.J."/>
            <person name="Lin M."/>
            <person name="Wu X.Y."/>
            <person name="Wu W.L."/>
            <person name="Chen Y.Y."/>
            <person name="Chang S.B."/>
            <person name="Sakamoto S."/>
            <person name="Ohme-Takagi M."/>
            <person name="Yagi M."/>
            <person name="Zeng S.J."/>
            <person name="Shen C.Y."/>
            <person name="Yeh C.M."/>
            <person name="Luo Y.B."/>
            <person name="Tsai W.C."/>
            <person name="Van de Peer Y."/>
            <person name="Liu Z.J."/>
        </authorList>
    </citation>
    <scope>NUCLEOTIDE SEQUENCE [LARGE SCALE GENOMIC DNA]</scope>
    <source>
        <tissue evidence="2">The whole plant</tissue>
    </source>
</reference>
<evidence type="ECO:0000313" key="3">
    <source>
        <dbReference type="Proteomes" id="UP000233837"/>
    </source>
</evidence>
<dbReference type="Proteomes" id="UP000233837">
    <property type="component" value="Unassembled WGS sequence"/>
</dbReference>
<dbReference type="EMBL" id="KZ503030">
    <property type="protein sequence ID" value="PKU69507.1"/>
    <property type="molecule type" value="Genomic_DNA"/>
</dbReference>
<protein>
    <submittedName>
        <fullName evidence="2">Uncharacterized protein</fullName>
    </submittedName>
</protein>
<gene>
    <name evidence="2" type="ORF">MA16_Dca015379</name>
</gene>
<sequence>MEFPSRGGDRPGDGDDNAAARVKGKGEGRLANAIMEKRIELCRPSSSLIFWRFALTLFDGLRCLISQFTFVLTLESKHAGCFLRTGCAQTWGTRREMGPLQPATSCCNYHLPLMNLGI</sequence>
<accession>A0A2I0W1H7</accession>
<evidence type="ECO:0000313" key="2">
    <source>
        <dbReference type="EMBL" id="PKU69507.1"/>
    </source>
</evidence>
<organism evidence="2 3">
    <name type="scientific">Dendrobium catenatum</name>
    <dbReference type="NCBI Taxonomy" id="906689"/>
    <lineage>
        <taxon>Eukaryota</taxon>
        <taxon>Viridiplantae</taxon>
        <taxon>Streptophyta</taxon>
        <taxon>Embryophyta</taxon>
        <taxon>Tracheophyta</taxon>
        <taxon>Spermatophyta</taxon>
        <taxon>Magnoliopsida</taxon>
        <taxon>Liliopsida</taxon>
        <taxon>Asparagales</taxon>
        <taxon>Orchidaceae</taxon>
        <taxon>Epidendroideae</taxon>
        <taxon>Malaxideae</taxon>
        <taxon>Dendrobiinae</taxon>
        <taxon>Dendrobium</taxon>
    </lineage>
</organism>
<name>A0A2I0W1H7_9ASPA</name>